<dbReference type="Gene3D" id="3.30.930.10">
    <property type="entry name" value="Bira Bifunctional Protein, Domain 2"/>
    <property type="match status" value="1"/>
</dbReference>
<protein>
    <recommendedName>
        <fullName evidence="1">BPL/LPL catalytic domain-containing protein</fullName>
    </recommendedName>
</protein>
<proteinExistence type="predicted"/>
<gene>
    <name evidence="2" type="ORF">CKO45_03265</name>
</gene>
<feature type="domain" description="BPL/LPL catalytic" evidence="1">
    <location>
        <begin position="63"/>
        <end position="244"/>
    </location>
</feature>
<dbReference type="InterPro" id="IPR004143">
    <property type="entry name" value="BPL_LPL_catalytic"/>
</dbReference>
<organism evidence="2 3">
    <name type="scientific">Paracraurococcus ruber</name>
    <dbReference type="NCBI Taxonomy" id="77675"/>
    <lineage>
        <taxon>Bacteria</taxon>
        <taxon>Pseudomonadati</taxon>
        <taxon>Pseudomonadota</taxon>
        <taxon>Alphaproteobacteria</taxon>
        <taxon>Acetobacterales</taxon>
        <taxon>Roseomonadaceae</taxon>
        <taxon>Paracraurococcus</taxon>
    </lineage>
</organism>
<name>A0ABS1CS15_9PROT</name>
<sequence>MPVGAAGLPVQWGRVGKGARPPPARAPGCRGAWARRAAAHICAPPCPCDPPDGAAPISDLPPLPTVFASFPLREGGDAMARAQALAPERGAGLLAWVRSSVRAEAAVVLEPELPLAAARLALLAGANALADALAAEGPPEIPVQFAWPGILLVNGARCGVVRLAAPPGTAEDAVPDWLVLGMEARVTLTLPMEPGEVPDLTGLAEEGWEGLSVPDLTAGWARHLMAALDDWQARGPKRLIERYLARLLDASDARRGVDPNTCELVIERDGATSRRGLTP</sequence>
<dbReference type="EMBL" id="NRSG01000013">
    <property type="protein sequence ID" value="MBK1657248.1"/>
    <property type="molecule type" value="Genomic_DNA"/>
</dbReference>
<reference evidence="2 3" key="1">
    <citation type="journal article" date="2020" name="Microorganisms">
        <title>Osmotic Adaptation and Compatible Solute Biosynthesis of Phototrophic Bacteria as Revealed from Genome Analyses.</title>
        <authorList>
            <person name="Imhoff J.F."/>
            <person name="Rahn T."/>
            <person name="Kunzel S."/>
            <person name="Keller A."/>
            <person name="Neulinger S.C."/>
        </authorList>
    </citation>
    <scope>NUCLEOTIDE SEQUENCE [LARGE SCALE GENOMIC DNA]</scope>
    <source>
        <strain evidence="2 3">DSM 15382</strain>
    </source>
</reference>
<dbReference type="Pfam" id="PF16917">
    <property type="entry name" value="BPL_LplA_LipB_2"/>
    <property type="match status" value="1"/>
</dbReference>
<keyword evidence="3" id="KW-1185">Reference proteome</keyword>
<dbReference type="SUPFAM" id="SSF55681">
    <property type="entry name" value="Class II aaRS and biotin synthetases"/>
    <property type="match status" value="1"/>
</dbReference>
<comment type="caution">
    <text evidence="2">The sequence shown here is derived from an EMBL/GenBank/DDBJ whole genome shotgun (WGS) entry which is preliminary data.</text>
</comment>
<dbReference type="InterPro" id="IPR045864">
    <property type="entry name" value="aa-tRNA-synth_II/BPL/LPL"/>
</dbReference>
<dbReference type="Proteomes" id="UP000697995">
    <property type="component" value="Unassembled WGS sequence"/>
</dbReference>
<evidence type="ECO:0000313" key="3">
    <source>
        <dbReference type="Proteomes" id="UP000697995"/>
    </source>
</evidence>
<evidence type="ECO:0000259" key="1">
    <source>
        <dbReference type="Pfam" id="PF16917"/>
    </source>
</evidence>
<accession>A0ABS1CS15</accession>
<evidence type="ECO:0000313" key="2">
    <source>
        <dbReference type="EMBL" id="MBK1657248.1"/>
    </source>
</evidence>